<gene>
    <name evidence="1" type="ORF">HWQ67_05650</name>
</gene>
<dbReference type="Proteomes" id="UP001196980">
    <property type="component" value="Unassembled WGS sequence"/>
</dbReference>
<comment type="caution">
    <text evidence="1">The sequence shown here is derived from an EMBL/GenBank/DDBJ whole genome shotgun (WGS) entry which is preliminary data.</text>
</comment>
<evidence type="ECO:0000313" key="2">
    <source>
        <dbReference type="Proteomes" id="UP001196980"/>
    </source>
</evidence>
<keyword evidence="2" id="KW-1185">Reference proteome</keyword>
<protein>
    <submittedName>
        <fullName evidence="1">Uncharacterized protein</fullName>
    </submittedName>
</protein>
<sequence>MLVLESLNRLEDKQLREVIEDVCQNAVRSEEKLRQIGNIVNNPSDQSMKQGIGIATFIQQRAQIRKICGR</sequence>
<dbReference type="EMBL" id="JABXWD010000069">
    <property type="protein sequence ID" value="MBV6341063.1"/>
    <property type="molecule type" value="Genomic_DNA"/>
</dbReference>
<evidence type="ECO:0000313" key="1">
    <source>
        <dbReference type="EMBL" id="MBV6341063.1"/>
    </source>
</evidence>
<dbReference type="RefSeq" id="WP_218251675.1">
    <property type="nucleotide sequence ID" value="NZ_JABXWD010000069.1"/>
</dbReference>
<reference evidence="1 2" key="1">
    <citation type="journal article" date="2020" name="J Geophys Res Biogeosci">
        <title>Magnetotaxis as an Adaptation to Enable Bacterial Shuttling of Microbial Sulfur and Sulfur Cycling Across Aquatic Oxic#Anoxic Interfaces.</title>
        <authorList>
            <person name="Li J."/>
            <person name="Liu P."/>
            <person name="Wang J."/>
            <person name="Roberts A.P."/>
            <person name="Pan Y."/>
        </authorList>
    </citation>
    <scope>NUCLEOTIDE SEQUENCE [LARGE SCALE GENOMIC DNA]</scope>
    <source>
        <strain evidence="1 2">MYR-1_YQ</strain>
    </source>
</reference>
<proteinExistence type="predicted"/>
<name>A0ABS6RXT5_9BACT</name>
<accession>A0ABS6RXT5</accession>
<organism evidence="1 2">
    <name type="scientific">Candidatus Magnetobacterium casense</name>
    <dbReference type="NCBI Taxonomy" id="1455061"/>
    <lineage>
        <taxon>Bacteria</taxon>
        <taxon>Pseudomonadati</taxon>
        <taxon>Nitrospirota</taxon>
        <taxon>Thermodesulfovibrionia</taxon>
        <taxon>Thermodesulfovibrionales</taxon>
        <taxon>Candidatus Magnetobacteriaceae</taxon>
        <taxon>Candidatus Magnetobacterium</taxon>
    </lineage>
</organism>